<accession>A0A8C8SRS3</accession>
<dbReference type="SUPFAM" id="SSF53756">
    <property type="entry name" value="UDP-Glycosyltransferase/glycogen phosphorylase"/>
    <property type="match status" value="1"/>
</dbReference>
<keyword evidence="5" id="KW-0808">Transferase</keyword>
<reference evidence="12" key="2">
    <citation type="submission" date="2025-09" db="UniProtKB">
        <authorList>
            <consortium name="Ensembl"/>
        </authorList>
    </citation>
    <scope>IDENTIFICATION</scope>
</reference>
<dbReference type="Pfam" id="PF00201">
    <property type="entry name" value="UDPGT"/>
    <property type="match status" value="1"/>
</dbReference>
<keyword evidence="8" id="KW-1133">Transmembrane helix</keyword>
<evidence type="ECO:0000256" key="4">
    <source>
        <dbReference type="ARBA" id="ARBA00022676"/>
    </source>
</evidence>
<protein>
    <recommendedName>
        <fullName evidence="3">glucuronosyltransferase</fullName>
        <ecNumber evidence="3">2.4.1.17</ecNumber>
    </recommendedName>
</protein>
<dbReference type="GO" id="GO:0015020">
    <property type="term" value="F:glucuronosyltransferase activity"/>
    <property type="evidence" value="ECO:0007669"/>
    <property type="project" value="UniProtKB-EC"/>
</dbReference>
<dbReference type="InterPro" id="IPR050271">
    <property type="entry name" value="UDP-glycosyltransferase"/>
</dbReference>
<dbReference type="PANTHER" id="PTHR48043">
    <property type="entry name" value="EG:EG0003.4 PROTEIN-RELATED"/>
    <property type="match status" value="1"/>
</dbReference>
<dbReference type="PANTHER" id="PTHR48043:SF24">
    <property type="entry name" value="UDP-GLUCURONOSYLTRANSFERASE 3A2"/>
    <property type="match status" value="1"/>
</dbReference>
<evidence type="ECO:0000256" key="9">
    <source>
        <dbReference type="ARBA" id="ARBA00023136"/>
    </source>
</evidence>
<evidence type="ECO:0000256" key="1">
    <source>
        <dbReference type="ARBA" id="ARBA00004167"/>
    </source>
</evidence>
<keyword evidence="13" id="KW-1185">Reference proteome</keyword>
<evidence type="ECO:0000256" key="8">
    <source>
        <dbReference type="ARBA" id="ARBA00022989"/>
    </source>
</evidence>
<evidence type="ECO:0000256" key="3">
    <source>
        <dbReference type="ARBA" id="ARBA00012544"/>
    </source>
</evidence>
<evidence type="ECO:0000256" key="10">
    <source>
        <dbReference type="ARBA" id="ARBA00023180"/>
    </source>
</evidence>
<keyword evidence="10" id="KW-0325">Glycoprotein</keyword>
<evidence type="ECO:0000256" key="11">
    <source>
        <dbReference type="ARBA" id="ARBA00047475"/>
    </source>
</evidence>
<dbReference type="GO" id="GO:0043541">
    <property type="term" value="C:UDP-N-acetylglucosamine transferase complex"/>
    <property type="evidence" value="ECO:0007669"/>
    <property type="project" value="TreeGrafter"/>
</dbReference>
<name>A0A8C8SRS3_9SAUR</name>
<organism evidence="12 13">
    <name type="scientific">Pelusios castaneus</name>
    <name type="common">West African mud turtle</name>
    <dbReference type="NCBI Taxonomy" id="367368"/>
    <lineage>
        <taxon>Eukaryota</taxon>
        <taxon>Metazoa</taxon>
        <taxon>Chordata</taxon>
        <taxon>Craniata</taxon>
        <taxon>Vertebrata</taxon>
        <taxon>Euteleostomi</taxon>
        <taxon>Archelosauria</taxon>
        <taxon>Testudinata</taxon>
        <taxon>Testudines</taxon>
        <taxon>Pleurodira</taxon>
        <taxon>Pelomedusidae</taxon>
        <taxon>Pelusios</taxon>
    </lineage>
</organism>
<evidence type="ECO:0000256" key="7">
    <source>
        <dbReference type="ARBA" id="ARBA00022729"/>
    </source>
</evidence>
<reference evidence="12" key="1">
    <citation type="submission" date="2025-08" db="UniProtKB">
        <authorList>
            <consortium name="Ensembl"/>
        </authorList>
    </citation>
    <scope>IDENTIFICATION</scope>
</reference>
<proteinExistence type="inferred from homology"/>
<dbReference type="FunFam" id="3.40.50.2000:FF:000021">
    <property type="entry name" value="UDP-glucuronosyltransferase"/>
    <property type="match status" value="1"/>
</dbReference>
<keyword evidence="9" id="KW-0472">Membrane</keyword>
<comment type="subcellular location">
    <subcellularLocation>
        <location evidence="1">Membrane</location>
        <topology evidence="1">Single-pass membrane protein</topology>
    </subcellularLocation>
</comment>
<evidence type="ECO:0000256" key="2">
    <source>
        <dbReference type="ARBA" id="ARBA00009995"/>
    </source>
</evidence>
<comment type="similarity">
    <text evidence="2">Belongs to the UDP-glycosyltransferase family.</text>
</comment>
<dbReference type="AlphaFoldDB" id="A0A8C8SRS3"/>
<dbReference type="EC" id="2.4.1.17" evidence="3"/>
<dbReference type="Ensembl" id="ENSPCET00000025472.1">
    <property type="protein sequence ID" value="ENSPCEP00000024654.1"/>
    <property type="gene ID" value="ENSPCEG00000018622.1"/>
</dbReference>
<dbReference type="CDD" id="cd03784">
    <property type="entry name" value="GT1_Gtf-like"/>
    <property type="match status" value="1"/>
</dbReference>
<dbReference type="Gene3D" id="3.40.50.2000">
    <property type="entry name" value="Glycogen Phosphorylase B"/>
    <property type="match status" value="1"/>
</dbReference>
<keyword evidence="6" id="KW-0812">Transmembrane</keyword>
<dbReference type="InterPro" id="IPR002213">
    <property type="entry name" value="UDP_glucos_trans"/>
</dbReference>
<comment type="catalytic activity">
    <reaction evidence="11">
        <text>glucuronate acceptor + UDP-alpha-D-glucuronate = acceptor beta-D-glucuronoside + UDP + H(+)</text>
        <dbReference type="Rhea" id="RHEA:21032"/>
        <dbReference type="ChEBI" id="CHEBI:15378"/>
        <dbReference type="ChEBI" id="CHEBI:58052"/>
        <dbReference type="ChEBI" id="CHEBI:58223"/>
        <dbReference type="ChEBI" id="CHEBI:132367"/>
        <dbReference type="ChEBI" id="CHEBI:132368"/>
        <dbReference type="EC" id="2.4.1.17"/>
    </reaction>
</comment>
<evidence type="ECO:0000256" key="6">
    <source>
        <dbReference type="ARBA" id="ARBA00022692"/>
    </source>
</evidence>
<evidence type="ECO:0000313" key="13">
    <source>
        <dbReference type="Proteomes" id="UP000694393"/>
    </source>
</evidence>
<keyword evidence="7" id="KW-0732">Signal</keyword>
<sequence>MNTAFAHLPQVVIWRCQQSKWPNELKLAPNVKIADWLPQNDLLGHPMARLLVIHGRLNSLMEAIYHEVPVVGIPLFGDQHDNMARVEAKKMGIALRINHPKADRFTRTMKQVIEDKRYKSAMMYLIIIHHSHPLPPNQRLAPWIEHALQARGGTHLQPYAFQQPWYQQHSLNVLLFLSGSVLGITYLCVKLIRTVAFRICISGKQKQT</sequence>
<keyword evidence="4" id="KW-0328">Glycosyltransferase</keyword>
<evidence type="ECO:0000256" key="5">
    <source>
        <dbReference type="ARBA" id="ARBA00022679"/>
    </source>
</evidence>
<evidence type="ECO:0000313" key="12">
    <source>
        <dbReference type="Ensembl" id="ENSPCEP00000024654.1"/>
    </source>
</evidence>
<dbReference type="Proteomes" id="UP000694393">
    <property type="component" value="Unplaced"/>
</dbReference>